<dbReference type="PANTHER" id="PTHR30336:SF4">
    <property type="entry name" value="ENVELOPE BIOGENESIS FACTOR ELYC"/>
    <property type="match status" value="1"/>
</dbReference>
<name>A0ABW5C9T2_9PROT</name>
<dbReference type="InterPro" id="IPR003848">
    <property type="entry name" value="DUF218"/>
</dbReference>
<evidence type="ECO:0000313" key="3">
    <source>
        <dbReference type="EMBL" id="MFD2233613.1"/>
    </source>
</evidence>
<dbReference type="CDD" id="cd06259">
    <property type="entry name" value="YdcF-like"/>
    <property type="match status" value="1"/>
</dbReference>
<evidence type="ECO:0000259" key="2">
    <source>
        <dbReference type="Pfam" id="PF02698"/>
    </source>
</evidence>
<evidence type="ECO:0000256" key="1">
    <source>
        <dbReference type="SAM" id="Phobius"/>
    </source>
</evidence>
<reference evidence="4" key="1">
    <citation type="journal article" date="2019" name="Int. J. Syst. Evol. Microbiol.">
        <title>The Global Catalogue of Microorganisms (GCM) 10K type strain sequencing project: providing services to taxonomists for standard genome sequencing and annotation.</title>
        <authorList>
            <consortium name="The Broad Institute Genomics Platform"/>
            <consortium name="The Broad Institute Genome Sequencing Center for Infectious Disease"/>
            <person name="Wu L."/>
            <person name="Ma J."/>
        </authorList>
    </citation>
    <scope>NUCLEOTIDE SEQUENCE [LARGE SCALE GENOMIC DNA]</scope>
    <source>
        <strain evidence="4">KCTC 15012</strain>
    </source>
</reference>
<feature type="transmembrane region" description="Helical" evidence="1">
    <location>
        <begin position="21"/>
        <end position="49"/>
    </location>
</feature>
<dbReference type="InterPro" id="IPR051599">
    <property type="entry name" value="Cell_Envelope_Assoc"/>
</dbReference>
<comment type="caution">
    <text evidence="3">The sequence shown here is derived from an EMBL/GenBank/DDBJ whole genome shotgun (WGS) entry which is preliminary data.</text>
</comment>
<dbReference type="EMBL" id="JBHUIY010000011">
    <property type="protein sequence ID" value="MFD2233613.1"/>
    <property type="molecule type" value="Genomic_DNA"/>
</dbReference>
<evidence type="ECO:0000313" key="4">
    <source>
        <dbReference type="Proteomes" id="UP001597296"/>
    </source>
</evidence>
<gene>
    <name evidence="3" type="ORF">ACFSNB_07340</name>
</gene>
<proteinExistence type="predicted"/>
<protein>
    <submittedName>
        <fullName evidence="3">YdcF family protein</fullName>
    </submittedName>
</protein>
<dbReference type="Pfam" id="PF02698">
    <property type="entry name" value="DUF218"/>
    <property type="match status" value="1"/>
</dbReference>
<feature type="domain" description="DUF218" evidence="2">
    <location>
        <begin position="63"/>
        <end position="184"/>
    </location>
</feature>
<keyword evidence="4" id="KW-1185">Reference proteome</keyword>
<sequence length="225" mass="23906">MTAPGPQETRSGARGLIGPGLIGRSLIGLGVVALLAALTWSVGLVWFAITLPAAVEDPDTVTDVIVVLTGGAERVAGGLALLEAGKAPVLFVSGVHRGVDLADLVRQSHPSATTPACAGRCIALGHAADDTVGNASETAAWMRAGGFTSLRLVTAAYHMPRALLEFHRAMPEREIVPHPVFPVAFKRDQWWRWPGTVHLLAIEYSKYLGARLRPLFPSLIPEKKT</sequence>
<keyword evidence="1" id="KW-0472">Membrane</keyword>
<keyword evidence="1" id="KW-1133">Transmembrane helix</keyword>
<dbReference type="RefSeq" id="WP_377315432.1">
    <property type="nucleotide sequence ID" value="NZ_JBHUIY010000011.1"/>
</dbReference>
<accession>A0ABW5C9T2</accession>
<keyword evidence="1" id="KW-0812">Transmembrane</keyword>
<dbReference type="Proteomes" id="UP001597296">
    <property type="component" value="Unassembled WGS sequence"/>
</dbReference>
<organism evidence="3 4">
    <name type="scientific">Phaeospirillum tilakii</name>
    <dbReference type="NCBI Taxonomy" id="741673"/>
    <lineage>
        <taxon>Bacteria</taxon>
        <taxon>Pseudomonadati</taxon>
        <taxon>Pseudomonadota</taxon>
        <taxon>Alphaproteobacteria</taxon>
        <taxon>Rhodospirillales</taxon>
        <taxon>Rhodospirillaceae</taxon>
        <taxon>Phaeospirillum</taxon>
    </lineage>
</organism>
<dbReference type="PANTHER" id="PTHR30336">
    <property type="entry name" value="INNER MEMBRANE PROTEIN, PROBABLE PERMEASE"/>
    <property type="match status" value="1"/>
</dbReference>